<dbReference type="InterPro" id="IPR032675">
    <property type="entry name" value="LRR_dom_sf"/>
</dbReference>
<proteinExistence type="predicted"/>
<dbReference type="EMBL" id="CP111022">
    <property type="protein sequence ID" value="WAR19521.1"/>
    <property type="molecule type" value="Genomic_DNA"/>
</dbReference>
<evidence type="ECO:0000256" key="2">
    <source>
        <dbReference type="ARBA" id="ARBA00022737"/>
    </source>
</evidence>
<protein>
    <submittedName>
        <fullName evidence="3">LRC8A-like protein</fullName>
    </submittedName>
</protein>
<name>A0ABY7FFJ3_MYAAR</name>
<dbReference type="Proteomes" id="UP001164746">
    <property type="component" value="Chromosome 16"/>
</dbReference>
<feature type="non-terminal residue" evidence="3">
    <location>
        <position position="307"/>
    </location>
</feature>
<evidence type="ECO:0000313" key="3">
    <source>
        <dbReference type="EMBL" id="WAR19521.1"/>
    </source>
</evidence>
<keyword evidence="5" id="KW-1185">Reference proteome</keyword>
<keyword evidence="2" id="KW-0677">Repeat</keyword>
<dbReference type="Proteomes" id="UP001164746">
    <property type="component" value="Chromosome 11"/>
</dbReference>
<accession>A0ABY7FFJ3</accession>
<dbReference type="PANTHER" id="PTHR48051:SF1">
    <property type="entry name" value="RAS SUPPRESSOR PROTEIN 1"/>
    <property type="match status" value="1"/>
</dbReference>
<evidence type="ECO:0000313" key="4">
    <source>
        <dbReference type="EMBL" id="WAR29242.1"/>
    </source>
</evidence>
<keyword evidence="1" id="KW-0433">Leucine-rich repeat</keyword>
<organism evidence="3 5">
    <name type="scientific">Mya arenaria</name>
    <name type="common">Soft-shell clam</name>
    <dbReference type="NCBI Taxonomy" id="6604"/>
    <lineage>
        <taxon>Eukaryota</taxon>
        <taxon>Metazoa</taxon>
        <taxon>Spiralia</taxon>
        <taxon>Lophotrochozoa</taxon>
        <taxon>Mollusca</taxon>
        <taxon>Bivalvia</taxon>
        <taxon>Autobranchia</taxon>
        <taxon>Heteroconchia</taxon>
        <taxon>Euheterodonta</taxon>
        <taxon>Imparidentia</taxon>
        <taxon>Neoheterodontei</taxon>
        <taxon>Myida</taxon>
        <taxon>Myoidea</taxon>
        <taxon>Myidae</taxon>
        <taxon>Mya</taxon>
    </lineage>
</organism>
<evidence type="ECO:0000313" key="5">
    <source>
        <dbReference type="Proteomes" id="UP001164746"/>
    </source>
</evidence>
<gene>
    <name evidence="3" type="ORF">MAR_001359</name>
    <name evidence="4" type="ORF">MAR_002810</name>
</gene>
<dbReference type="Gene3D" id="3.80.10.10">
    <property type="entry name" value="Ribonuclease Inhibitor"/>
    <property type="match status" value="1"/>
</dbReference>
<evidence type="ECO:0000256" key="1">
    <source>
        <dbReference type="ARBA" id="ARBA00022614"/>
    </source>
</evidence>
<sequence length="307" mass="36247">MCNVFNGYELLLFKRFNEKPEEWLEWKNKLKEREEKGDTASFDIPQELWYLYVALHQRPRYLMQLIFKCANIRYLSLKYNCLYDIPPDIGFLQKLEYLALTNNRLHVQSIPYTLTFCRNLRTLLLDNNLLDALPGFLLQMQSLETVHRHGNHNYFKSTFMWYHTDIYCRIMEMNGTGVMSTKRPMSLSFWAAKALVGSKKNFFTDENVAPVLKDYLCGVYDMFNNPYLGNTCVPFQHWVCSVKCAQALEVPARLEQIAKAHKLDTQYERYVLNCQKEFFKCRHKHPLLACVVKVDGDLEEDSDCYSD</sequence>
<dbReference type="InterPro" id="IPR050216">
    <property type="entry name" value="LRR_domain-containing"/>
</dbReference>
<reference evidence="3" key="1">
    <citation type="submission" date="2022-11" db="EMBL/GenBank/DDBJ databases">
        <title>Centuries of genome instability and evolution in soft-shell clam transmissible cancer (bioRxiv).</title>
        <authorList>
            <person name="Hart S.F.M."/>
            <person name="Yonemitsu M.A."/>
            <person name="Giersch R.M."/>
            <person name="Beal B.F."/>
            <person name="Arriagada G."/>
            <person name="Davis B.W."/>
            <person name="Ostrander E.A."/>
            <person name="Goff S.P."/>
            <person name="Metzger M.J."/>
        </authorList>
    </citation>
    <scope>NUCLEOTIDE SEQUENCE</scope>
    <source>
        <strain evidence="3">MELC-2E11</strain>
        <tissue evidence="3">Siphon/mantle</tissue>
    </source>
</reference>
<dbReference type="EMBL" id="CP111027">
    <property type="protein sequence ID" value="WAR29242.1"/>
    <property type="molecule type" value="Genomic_DNA"/>
</dbReference>
<dbReference type="PANTHER" id="PTHR48051">
    <property type="match status" value="1"/>
</dbReference>
<dbReference type="SUPFAM" id="SSF52058">
    <property type="entry name" value="L domain-like"/>
    <property type="match status" value="1"/>
</dbReference>